<name>Q0F022_9PROT</name>
<evidence type="ECO:0000313" key="9">
    <source>
        <dbReference type="Proteomes" id="UP000005297"/>
    </source>
</evidence>
<accession>Q0F022</accession>
<feature type="transmembrane region" description="Helical" evidence="6">
    <location>
        <begin position="49"/>
        <end position="69"/>
    </location>
</feature>
<feature type="transmembrane region" description="Helical" evidence="6">
    <location>
        <begin position="200"/>
        <end position="219"/>
    </location>
</feature>
<organism evidence="8 9">
    <name type="scientific">Mariprofundus ferrooxydans PV-1</name>
    <dbReference type="NCBI Taxonomy" id="314345"/>
    <lineage>
        <taxon>Bacteria</taxon>
        <taxon>Pseudomonadati</taxon>
        <taxon>Pseudomonadota</taxon>
        <taxon>Candidatius Mariprofundia</taxon>
        <taxon>Mariprofundales</taxon>
        <taxon>Mariprofundaceae</taxon>
        <taxon>Mariprofundus</taxon>
    </lineage>
</organism>
<evidence type="ECO:0000256" key="2">
    <source>
        <dbReference type="ARBA" id="ARBA00022475"/>
    </source>
</evidence>
<gene>
    <name evidence="8" type="ORF">SPV1_09213</name>
</gene>
<keyword evidence="4 6" id="KW-1133">Transmembrane helix</keyword>
<dbReference type="SUPFAM" id="SSF103481">
    <property type="entry name" value="Multidrug resistance efflux transporter EmrE"/>
    <property type="match status" value="2"/>
</dbReference>
<evidence type="ECO:0000256" key="5">
    <source>
        <dbReference type="ARBA" id="ARBA00023136"/>
    </source>
</evidence>
<dbReference type="InParanoid" id="Q0F022"/>
<evidence type="ECO:0000256" key="1">
    <source>
        <dbReference type="ARBA" id="ARBA00004651"/>
    </source>
</evidence>
<feature type="transmembrane region" description="Helical" evidence="6">
    <location>
        <begin position="170"/>
        <end position="188"/>
    </location>
</feature>
<dbReference type="Gene3D" id="1.10.3730.20">
    <property type="match status" value="1"/>
</dbReference>
<feature type="transmembrane region" description="Helical" evidence="6">
    <location>
        <begin position="81"/>
        <end position="97"/>
    </location>
</feature>
<keyword evidence="9" id="KW-1185">Reference proteome</keyword>
<comment type="caution">
    <text evidence="8">The sequence shown here is derived from an EMBL/GenBank/DDBJ whole genome shotgun (WGS) entry which is preliminary data.</text>
</comment>
<dbReference type="EMBL" id="AATS01000005">
    <property type="protein sequence ID" value="EAU54862.1"/>
    <property type="molecule type" value="Genomic_DNA"/>
</dbReference>
<sequence>MNARIRSYINNNYSDPSLIPGLLLAVGAALGFSIKAIFVKLAYNYDVDAITLLLFRMAFALPFFVVIAIREEHLATEPVGLRNLLMIALLGLIGYYLSSLLDFTGLQYITAGLERLILFIYPTIVVIISTLCFGKRITREAVIALLLSYTGIAFAMYHDLQLSGESTVPGSLLIFAATVSYSLFLVGSGEMIPRVGARRFTAYAMIVSCLAVFLQFALLRDVSDLRQPLPVYGYGLAMALFSTVIPAFLLASAIQRIGAGTTSVIGALGPVATIAMAALVLNEPLSWMQVVGALFVITGIMALGVKKS</sequence>
<evidence type="ECO:0000256" key="6">
    <source>
        <dbReference type="SAM" id="Phobius"/>
    </source>
</evidence>
<dbReference type="PANTHER" id="PTHR42920:SF5">
    <property type="entry name" value="EAMA DOMAIN-CONTAINING PROTEIN"/>
    <property type="match status" value="1"/>
</dbReference>
<feature type="transmembrane region" description="Helical" evidence="6">
    <location>
        <begin position="231"/>
        <end position="251"/>
    </location>
</feature>
<evidence type="ECO:0000256" key="4">
    <source>
        <dbReference type="ARBA" id="ARBA00022989"/>
    </source>
</evidence>
<dbReference type="InterPro" id="IPR037185">
    <property type="entry name" value="EmrE-like"/>
</dbReference>
<dbReference type="eggNOG" id="COG0697">
    <property type="taxonomic scope" value="Bacteria"/>
</dbReference>
<keyword evidence="5 6" id="KW-0472">Membrane</keyword>
<feature type="transmembrane region" description="Helical" evidence="6">
    <location>
        <begin position="287"/>
        <end position="305"/>
    </location>
</feature>
<dbReference type="Pfam" id="PF00892">
    <property type="entry name" value="EamA"/>
    <property type="match status" value="2"/>
</dbReference>
<comment type="subcellular location">
    <subcellularLocation>
        <location evidence="1">Cell membrane</location>
        <topology evidence="1">Multi-pass membrane protein</topology>
    </subcellularLocation>
</comment>
<dbReference type="InterPro" id="IPR051258">
    <property type="entry name" value="Diverse_Substrate_Transporter"/>
</dbReference>
<evidence type="ECO:0000256" key="3">
    <source>
        <dbReference type="ARBA" id="ARBA00022692"/>
    </source>
</evidence>
<dbReference type="PANTHER" id="PTHR42920">
    <property type="entry name" value="OS03G0707200 PROTEIN-RELATED"/>
    <property type="match status" value="1"/>
</dbReference>
<reference evidence="8 9" key="1">
    <citation type="submission" date="2006-09" db="EMBL/GenBank/DDBJ databases">
        <authorList>
            <person name="Emerson D."/>
            <person name="Ferriera S."/>
            <person name="Johnson J."/>
            <person name="Kravitz S."/>
            <person name="Halpern A."/>
            <person name="Remington K."/>
            <person name="Beeson K."/>
            <person name="Tran B."/>
            <person name="Rogers Y.-H."/>
            <person name="Friedman R."/>
            <person name="Venter J.C."/>
        </authorList>
    </citation>
    <scope>NUCLEOTIDE SEQUENCE [LARGE SCALE GENOMIC DNA]</scope>
    <source>
        <strain evidence="8 9">PV-1</strain>
    </source>
</reference>
<feature type="domain" description="EamA" evidence="7">
    <location>
        <begin position="169"/>
        <end position="302"/>
    </location>
</feature>
<feature type="transmembrane region" description="Helical" evidence="6">
    <location>
        <begin position="263"/>
        <end position="281"/>
    </location>
</feature>
<dbReference type="InterPro" id="IPR000620">
    <property type="entry name" value="EamA_dom"/>
</dbReference>
<feature type="transmembrane region" description="Helical" evidence="6">
    <location>
        <begin position="117"/>
        <end position="134"/>
    </location>
</feature>
<dbReference type="HOGENOM" id="CLU_033863_9_0_0"/>
<feature type="domain" description="EamA" evidence="7">
    <location>
        <begin position="20"/>
        <end position="156"/>
    </location>
</feature>
<dbReference type="OrthoDB" id="9813617at2"/>
<dbReference type="Proteomes" id="UP000005297">
    <property type="component" value="Unassembled WGS sequence"/>
</dbReference>
<keyword evidence="3 6" id="KW-0812">Transmembrane</keyword>
<evidence type="ECO:0000259" key="7">
    <source>
        <dbReference type="Pfam" id="PF00892"/>
    </source>
</evidence>
<dbReference type="AlphaFoldDB" id="Q0F022"/>
<dbReference type="STRING" id="314344.AL013_11450"/>
<protein>
    <recommendedName>
        <fullName evidence="7">EamA domain-containing protein</fullName>
    </recommendedName>
</protein>
<dbReference type="RefSeq" id="WP_009849363.1">
    <property type="nucleotide sequence ID" value="NZ_DS022294.1"/>
</dbReference>
<evidence type="ECO:0000313" key="8">
    <source>
        <dbReference type="EMBL" id="EAU54862.1"/>
    </source>
</evidence>
<feature type="transmembrane region" description="Helical" evidence="6">
    <location>
        <begin position="141"/>
        <end position="158"/>
    </location>
</feature>
<feature type="transmembrane region" description="Helical" evidence="6">
    <location>
        <begin position="21"/>
        <end position="43"/>
    </location>
</feature>
<dbReference type="GO" id="GO:0005886">
    <property type="term" value="C:plasma membrane"/>
    <property type="evidence" value="ECO:0007669"/>
    <property type="project" value="UniProtKB-SubCell"/>
</dbReference>
<proteinExistence type="predicted"/>
<keyword evidence="2" id="KW-1003">Cell membrane</keyword>